<dbReference type="InterPro" id="IPR002938">
    <property type="entry name" value="FAD-bd"/>
</dbReference>
<accession>A0ABV5ZEX0</accession>
<evidence type="ECO:0000259" key="9">
    <source>
        <dbReference type="Pfam" id="PF01494"/>
    </source>
</evidence>
<dbReference type="Pfam" id="PF01494">
    <property type="entry name" value="FAD_binding_3"/>
    <property type="match status" value="1"/>
</dbReference>
<name>A0ABV5ZEX0_9GAMM</name>
<proteinExistence type="inferred from homology"/>
<evidence type="ECO:0000256" key="8">
    <source>
        <dbReference type="SAM" id="Phobius"/>
    </source>
</evidence>
<evidence type="ECO:0000256" key="7">
    <source>
        <dbReference type="ARBA" id="ARBA00023033"/>
    </source>
</evidence>
<feature type="transmembrane region" description="Helical" evidence="8">
    <location>
        <begin position="6"/>
        <end position="24"/>
    </location>
</feature>
<dbReference type="InterPro" id="IPR010971">
    <property type="entry name" value="UbiH/COQ6"/>
</dbReference>
<dbReference type="PRINTS" id="PR00420">
    <property type="entry name" value="RNGMNOXGNASE"/>
</dbReference>
<dbReference type="NCBIfam" id="NF004356">
    <property type="entry name" value="PRK05732.1"/>
    <property type="match status" value="1"/>
</dbReference>
<dbReference type="NCBIfam" id="TIGR01988">
    <property type="entry name" value="Ubi-OHases"/>
    <property type="match status" value="1"/>
</dbReference>
<feature type="domain" description="FAD-binding" evidence="9">
    <location>
        <begin position="3"/>
        <end position="359"/>
    </location>
</feature>
<reference evidence="10 11" key="1">
    <citation type="submission" date="2024-09" db="EMBL/GenBank/DDBJ databases">
        <authorList>
            <person name="Sun Q."/>
            <person name="Mori K."/>
        </authorList>
    </citation>
    <scope>NUCLEOTIDE SEQUENCE [LARGE SCALE GENOMIC DNA]</scope>
    <source>
        <strain evidence="10 11">ATCC 51285</strain>
    </source>
</reference>
<protein>
    <submittedName>
        <fullName evidence="10">2-octaprenyl-6-methoxyphenyl hydroxylase</fullName>
        <ecNumber evidence="10">1.14.13.-</ecNumber>
    </submittedName>
</protein>
<keyword evidence="4" id="KW-0285">Flavoprotein</keyword>
<dbReference type="InterPro" id="IPR011295">
    <property type="entry name" value="UbiH"/>
</dbReference>
<dbReference type="EMBL" id="JBHLZN010000006">
    <property type="protein sequence ID" value="MFB9887829.1"/>
    <property type="molecule type" value="Genomic_DNA"/>
</dbReference>
<dbReference type="Proteomes" id="UP001589628">
    <property type="component" value="Unassembled WGS sequence"/>
</dbReference>
<dbReference type="Gene3D" id="3.50.50.60">
    <property type="entry name" value="FAD/NAD(P)-binding domain"/>
    <property type="match status" value="2"/>
</dbReference>
<evidence type="ECO:0000256" key="5">
    <source>
        <dbReference type="ARBA" id="ARBA00022827"/>
    </source>
</evidence>
<keyword evidence="8" id="KW-1133">Transmembrane helix</keyword>
<sequence length="413" mass="45673">MDYDLVIVGGGLVGASLAVALLPASQRFGWRMAVVEPFPLPAQAAPDFQPSFDARGTAFSYGTRLLYEEMGVWQALSSQAEPIRHIHVSDQGRYGATRLHADEEGVPALGYVVENHWVGQVLLTHLQQHGGEQLHWYCPAQVEHLQALAGGMQVQLQDGQQLRARLVILADGGRSQLSERLGLEYQESPYHQHALVTTLASRQPHQGWAFERFTGEGPLALLPLPAYQGQSRSALVWTTPEELIDERMGWDDQYFCQQVQQVFGQRLGRFTQAGERYHYPLKLRLAKEQVRPHLVVLGNAAHALHPIAGQGYNLALRGVMALAEQLIHSHLQGQELGQLSSLQAYLASRQQDQWQTIAFSDKVMKLFSNTHPALGLARDLGLVGLNLCSPARHQLARAAMGLQSPLVNLGLPQ</sequence>
<keyword evidence="7" id="KW-0503">Monooxygenase</keyword>
<evidence type="ECO:0000313" key="10">
    <source>
        <dbReference type="EMBL" id="MFB9887829.1"/>
    </source>
</evidence>
<keyword evidence="11" id="KW-1185">Reference proteome</keyword>
<comment type="similarity">
    <text evidence="3">Belongs to the UbiH/COQ6 family.</text>
</comment>
<dbReference type="RefSeq" id="WP_027312566.1">
    <property type="nucleotide sequence ID" value="NZ_JBHLZN010000006.1"/>
</dbReference>
<comment type="caution">
    <text evidence="10">The sequence shown here is derived from an EMBL/GenBank/DDBJ whole genome shotgun (WGS) entry which is preliminary data.</text>
</comment>
<dbReference type="GO" id="GO:0016491">
    <property type="term" value="F:oxidoreductase activity"/>
    <property type="evidence" value="ECO:0007669"/>
    <property type="project" value="UniProtKB-KW"/>
</dbReference>
<gene>
    <name evidence="10" type="primary">ubiH</name>
    <name evidence="10" type="synonym">visB</name>
    <name evidence="10" type="ORF">ACFFLH_15545</name>
</gene>
<dbReference type="EC" id="1.14.13.-" evidence="10"/>
<evidence type="ECO:0000313" key="11">
    <source>
        <dbReference type="Proteomes" id="UP001589628"/>
    </source>
</evidence>
<dbReference type="PANTHER" id="PTHR43876">
    <property type="entry name" value="UBIQUINONE BIOSYNTHESIS MONOOXYGENASE COQ6, MITOCHONDRIAL"/>
    <property type="match status" value="1"/>
</dbReference>
<comment type="cofactor">
    <cofactor evidence="1">
        <name>FAD</name>
        <dbReference type="ChEBI" id="CHEBI:57692"/>
    </cofactor>
</comment>
<evidence type="ECO:0000256" key="2">
    <source>
        <dbReference type="ARBA" id="ARBA00004749"/>
    </source>
</evidence>
<dbReference type="PANTHER" id="PTHR43876:SF8">
    <property type="entry name" value="2-OCTAPRENYL-6-METHOXYPHENOL HYDROXYLASE"/>
    <property type="match status" value="1"/>
</dbReference>
<dbReference type="NCBIfam" id="TIGR01984">
    <property type="entry name" value="UbiH"/>
    <property type="match status" value="1"/>
</dbReference>
<organism evidence="10 11">
    <name type="scientific">Balneatrix alpica</name>
    <dbReference type="NCBI Taxonomy" id="75684"/>
    <lineage>
        <taxon>Bacteria</taxon>
        <taxon>Pseudomonadati</taxon>
        <taxon>Pseudomonadota</taxon>
        <taxon>Gammaproteobacteria</taxon>
        <taxon>Oceanospirillales</taxon>
        <taxon>Balneatrichaceae</taxon>
        <taxon>Balneatrix</taxon>
    </lineage>
</organism>
<keyword evidence="8" id="KW-0812">Transmembrane</keyword>
<dbReference type="SUPFAM" id="SSF51905">
    <property type="entry name" value="FAD/NAD(P)-binding domain"/>
    <property type="match status" value="1"/>
</dbReference>
<evidence type="ECO:0000256" key="3">
    <source>
        <dbReference type="ARBA" id="ARBA00005349"/>
    </source>
</evidence>
<dbReference type="InterPro" id="IPR036188">
    <property type="entry name" value="FAD/NAD-bd_sf"/>
</dbReference>
<keyword evidence="8" id="KW-0472">Membrane</keyword>
<comment type="pathway">
    <text evidence="2">Cofactor biosynthesis; ubiquinone biosynthesis.</text>
</comment>
<keyword evidence="5" id="KW-0274">FAD</keyword>
<evidence type="ECO:0000256" key="6">
    <source>
        <dbReference type="ARBA" id="ARBA00023002"/>
    </source>
</evidence>
<evidence type="ECO:0000256" key="4">
    <source>
        <dbReference type="ARBA" id="ARBA00022630"/>
    </source>
</evidence>
<dbReference type="InterPro" id="IPR051205">
    <property type="entry name" value="UbiH/COQ6_monooxygenase"/>
</dbReference>
<keyword evidence="6 10" id="KW-0560">Oxidoreductase</keyword>
<evidence type="ECO:0000256" key="1">
    <source>
        <dbReference type="ARBA" id="ARBA00001974"/>
    </source>
</evidence>